<feature type="region of interest" description="Disordered" evidence="1">
    <location>
        <begin position="29"/>
        <end position="52"/>
    </location>
</feature>
<accession>A0A6N7RJZ1</accession>
<name>A0A6N7RJZ1_9ACTN</name>
<sequence length="52" mass="5267">MFHVKQVDRAESALRDAAGGAMRSAVCDGRARGRAGPCAAGTRAAPLRGGRG</sequence>
<organism evidence="2 3">
    <name type="scientific">Eggerthella guodeyinii</name>
    <dbReference type="NCBI Taxonomy" id="2690837"/>
    <lineage>
        <taxon>Bacteria</taxon>
        <taxon>Bacillati</taxon>
        <taxon>Actinomycetota</taxon>
        <taxon>Coriobacteriia</taxon>
        <taxon>Eggerthellales</taxon>
        <taxon>Eggerthellaceae</taxon>
        <taxon>Eggerthella</taxon>
    </lineage>
</organism>
<evidence type="ECO:0000256" key="1">
    <source>
        <dbReference type="SAM" id="MobiDB-lite"/>
    </source>
</evidence>
<dbReference type="RefSeq" id="WP_154332104.1">
    <property type="nucleotide sequence ID" value="NZ_VTFY01000001.1"/>
</dbReference>
<dbReference type="Proteomes" id="UP000438093">
    <property type="component" value="Unassembled WGS sequence"/>
</dbReference>
<dbReference type="AlphaFoldDB" id="A0A6N7RJZ1"/>
<feature type="compositionally biased region" description="Low complexity" evidence="1">
    <location>
        <begin position="34"/>
        <end position="45"/>
    </location>
</feature>
<comment type="caution">
    <text evidence="2">The sequence shown here is derived from an EMBL/GenBank/DDBJ whole genome shotgun (WGS) entry which is preliminary data.</text>
</comment>
<keyword evidence="3" id="KW-1185">Reference proteome</keyword>
<reference evidence="3" key="1">
    <citation type="submission" date="2019-08" db="EMBL/GenBank/DDBJ databases">
        <title>Arthrobacter sp. nov., isolated from plateau pika and Tibetan wild ass.</title>
        <authorList>
            <person name="Ge Y."/>
        </authorList>
    </citation>
    <scope>NUCLEOTIDE SEQUENCE [LARGE SCALE GENOMIC DNA]</scope>
    <source>
        <strain evidence="3">HF-4214</strain>
    </source>
</reference>
<proteinExistence type="predicted"/>
<evidence type="ECO:0000313" key="2">
    <source>
        <dbReference type="EMBL" id="MRX81220.1"/>
    </source>
</evidence>
<gene>
    <name evidence="2" type="ORF">GJG86_01715</name>
</gene>
<evidence type="ECO:0000313" key="3">
    <source>
        <dbReference type="Proteomes" id="UP000438093"/>
    </source>
</evidence>
<protein>
    <submittedName>
        <fullName evidence="2">Uncharacterized protein</fullName>
    </submittedName>
</protein>
<dbReference type="EMBL" id="VTFY01000001">
    <property type="protein sequence ID" value="MRX81220.1"/>
    <property type="molecule type" value="Genomic_DNA"/>
</dbReference>